<reference evidence="1" key="1">
    <citation type="submission" date="2023-03" db="EMBL/GenBank/DDBJ databases">
        <title>Massive genome expansion in bonnet fungi (Mycena s.s.) driven by repeated elements and novel gene families across ecological guilds.</title>
        <authorList>
            <consortium name="Lawrence Berkeley National Laboratory"/>
            <person name="Harder C.B."/>
            <person name="Miyauchi S."/>
            <person name="Viragh M."/>
            <person name="Kuo A."/>
            <person name="Thoen E."/>
            <person name="Andreopoulos B."/>
            <person name="Lu D."/>
            <person name="Skrede I."/>
            <person name="Drula E."/>
            <person name="Henrissat B."/>
            <person name="Morin E."/>
            <person name="Kohler A."/>
            <person name="Barry K."/>
            <person name="LaButti K."/>
            <person name="Morin E."/>
            <person name="Salamov A."/>
            <person name="Lipzen A."/>
            <person name="Mereny Z."/>
            <person name="Hegedus B."/>
            <person name="Baldrian P."/>
            <person name="Stursova M."/>
            <person name="Weitz H."/>
            <person name="Taylor A."/>
            <person name="Grigoriev I.V."/>
            <person name="Nagy L.G."/>
            <person name="Martin F."/>
            <person name="Kauserud H."/>
        </authorList>
    </citation>
    <scope>NUCLEOTIDE SEQUENCE</scope>
    <source>
        <strain evidence="1">CBHHK002</strain>
    </source>
</reference>
<organism evidence="1 2">
    <name type="scientific">Mycena albidolilacea</name>
    <dbReference type="NCBI Taxonomy" id="1033008"/>
    <lineage>
        <taxon>Eukaryota</taxon>
        <taxon>Fungi</taxon>
        <taxon>Dikarya</taxon>
        <taxon>Basidiomycota</taxon>
        <taxon>Agaricomycotina</taxon>
        <taxon>Agaricomycetes</taxon>
        <taxon>Agaricomycetidae</taxon>
        <taxon>Agaricales</taxon>
        <taxon>Marasmiineae</taxon>
        <taxon>Mycenaceae</taxon>
        <taxon>Mycena</taxon>
    </lineage>
</organism>
<sequence length="516" mass="57931">MHRSLQIPEITGLICRGISPYIEDDQHLRSAETSATLAALARTSQAFSSPALDLLWRDPEHVRNVLRCLPDDVWDRLEDDTYFHRPVVARDWERVLVHSRRVRYFNLDEDSYSPKALETLRMSFPSQHLFPNIETLHWFAESPDFFPHVAFFLGPRLRDLSLGKFSTLGHLSFLATVATQCPLLVEVDIGFSDDMEVNGQFQSLSWFVRSLRHLKKLTVPSLDRAALDYIAQLPTLVSLTLNNQCPIAAAPTSTLGDRVFAGLNSLDMTGTTIGALSEITTLLTHAPIMDIDISFPELTTSYEITQFYAVIAANCSNSSLSRLCMGGPFNLTRDVDAVTVANDWITGSQIRPLLLFSNLTVVQLSTPRGFNLDDTTVADMARAWPHLKTLNLFASDYHTHILSSLPLSALVHFARYCPKLSALTLSLDGATPVPKWETETERVQQWHLESLHVHFSPIAAPLAVAVFLSSVFPTLKMVGSSHLRDRPHKDWNEVRLALPALRAARAEVYWTRRAHN</sequence>
<dbReference type="InterPro" id="IPR032675">
    <property type="entry name" value="LRR_dom_sf"/>
</dbReference>
<evidence type="ECO:0000313" key="2">
    <source>
        <dbReference type="Proteomes" id="UP001218218"/>
    </source>
</evidence>
<gene>
    <name evidence="1" type="ORF">DFH08DRAFT_1089485</name>
</gene>
<dbReference type="AlphaFoldDB" id="A0AAD7E9K5"/>
<keyword evidence="2" id="KW-1185">Reference proteome</keyword>
<evidence type="ECO:0000313" key="1">
    <source>
        <dbReference type="EMBL" id="KAJ7303049.1"/>
    </source>
</evidence>
<dbReference type="Proteomes" id="UP001218218">
    <property type="component" value="Unassembled WGS sequence"/>
</dbReference>
<protein>
    <recommendedName>
        <fullName evidence="3">F-box domain-containing protein</fullName>
    </recommendedName>
</protein>
<dbReference type="SUPFAM" id="SSF52047">
    <property type="entry name" value="RNI-like"/>
    <property type="match status" value="1"/>
</dbReference>
<dbReference type="EMBL" id="JARIHO010000108">
    <property type="protein sequence ID" value="KAJ7303049.1"/>
    <property type="molecule type" value="Genomic_DNA"/>
</dbReference>
<accession>A0AAD7E9K5</accession>
<evidence type="ECO:0008006" key="3">
    <source>
        <dbReference type="Google" id="ProtNLM"/>
    </source>
</evidence>
<name>A0AAD7E9K5_9AGAR</name>
<comment type="caution">
    <text evidence="1">The sequence shown here is derived from an EMBL/GenBank/DDBJ whole genome shotgun (WGS) entry which is preliminary data.</text>
</comment>
<dbReference type="Gene3D" id="3.80.10.10">
    <property type="entry name" value="Ribonuclease Inhibitor"/>
    <property type="match status" value="1"/>
</dbReference>
<proteinExistence type="predicted"/>